<evidence type="ECO:0000313" key="2">
    <source>
        <dbReference type="Proteomes" id="UP000309673"/>
    </source>
</evidence>
<dbReference type="AlphaFoldDB" id="A0A4U0FDF1"/>
<gene>
    <name evidence="1" type="ORF">E5161_12740</name>
</gene>
<protein>
    <submittedName>
        <fullName evidence="1">Uncharacterized protein</fullName>
    </submittedName>
</protein>
<dbReference type="RefSeq" id="WP_136778211.1">
    <property type="nucleotide sequence ID" value="NZ_SUPK01000006.1"/>
</dbReference>
<keyword evidence="2" id="KW-1185">Reference proteome</keyword>
<dbReference type="PROSITE" id="PS51257">
    <property type="entry name" value="PROKAR_LIPOPROTEIN"/>
    <property type="match status" value="1"/>
</dbReference>
<comment type="caution">
    <text evidence="1">The sequence shown here is derived from an EMBL/GenBank/DDBJ whole genome shotgun (WGS) entry which is preliminary data.</text>
</comment>
<proteinExistence type="predicted"/>
<sequence>MKPLSMFLVMFVSLTACKTEQPELPKLESITLAEAYPGDILEVDKIELLDGSSGERKVVTDRAKIQSWLREIKDIVLTPDDNQEGRVGYLFGIELFEGEESKFGFIPNAVNGVNYEWNDKLELKIKALFEEQFGRTF</sequence>
<name>A0A4U0FDF1_9BACL</name>
<accession>A0A4U0FDF1</accession>
<dbReference type="EMBL" id="SUPK01000006">
    <property type="protein sequence ID" value="TJY41292.1"/>
    <property type="molecule type" value="Genomic_DNA"/>
</dbReference>
<dbReference type="Proteomes" id="UP000309673">
    <property type="component" value="Unassembled WGS sequence"/>
</dbReference>
<organism evidence="1 2">
    <name type="scientific">Cohnella pontilimi</name>
    <dbReference type="NCBI Taxonomy" id="2564100"/>
    <lineage>
        <taxon>Bacteria</taxon>
        <taxon>Bacillati</taxon>
        <taxon>Bacillota</taxon>
        <taxon>Bacilli</taxon>
        <taxon>Bacillales</taxon>
        <taxon>Paenibacillaceae</taxon>
        <taxon>Cohnella</taxon>
    </lineage>
</organism>
<dbReference type="OrthoDB" id="2868629at2"/>
<evidence type="ECO:0000313" key="1">
    <source>
        <dbReference type="EMBL" id="TJY41292.1"/>
    </source>
</evidence>
<reference evidence="1 2" key="1">
    <citation type="submission" date="2019-04" db="EMBL/GenBank/DDBJ databases">
        <title>Cohnella sp. nov., isolated from soil.</title>
        <authorList>
            <person name="Kim W."/>
        </authorList>
    </citation>
    <scope>NUCLEOTIDE SEQUENCE [LARGE SCALE GENOMIC DNA]</scope>
    <source>
        <strain evidence="1 2">CAU 1483</strain>
    </source>
</reference>